<accession>A0A1Y6LIX1</accession>
<gene>
    <name evidence="2" type="ORF">ZT1A5_G5706</name>
</gene>
<feature type="signal peptide" evidence="1">
    <location>
        <begin position="1"/>
        <end position="20"/>
    </location>
</feature>
<feature type="chain" id="PRO_5012012042" description="Secreted protein" evidence="1">
    <location>
        <begin position="21"/>
        <end position="81"/>
    </location>
</feature>
<organism evidence="2 3">
    <name type="scientific">Zymoseptoria tritici ST99CH_1A5</name>
    <dbReference type="NCBI Taxonomy" id="1276529"/>
    <lineage>
        <taxon>Eukaryota</taxon>
        <taxon>Fungi</taxon>
        <taxon>Dikarya</taxon>
        <taxon>Ascomycota</taxon>
        <taxon>Pezizomycotina</taxon>
        <taxon>Dothideomycetes</taxon>
        <taxon>Dothideomycetidae</taxon>
        <taxon>Mycosphaerellales</taxon>
        <taxon>Mycosphaerellaceae</taxon>
        <taxon>Zymoseptoria</taxon>
    </lineage>
</organism>
<name>A0A1Y6LIX1_ZYMTR</name>
<keyword evidence="1" id="KW-0732">Signal</keyword>
<proteinExistence type="predicted"/>
<evidence type="ECO:0000313" key="3">
    <source>
        <dbReference type="Proteomes" id="UP000215453"/>
    </source>
</evidence>
<reference evidence="2 3" key="1">
    <citation type="submission" date="2016-10" db="EMBL/GenBank/DDBJ databases">
        <authorList>
            <person name="Varghese N."/>
        </authorList>
    </citation>
    <scope>NUCLEOTIDE SEQUENCE [LARGE SCALE GENOMIC DNA]</scope>
</reference>
<dbReference type="AlphaFoldDB" id="A0A1Y6LIX1"/>
<evidence type="ECO:0000256" key="1">
    <source>
        <dbReference type="SAM" id="SignalP"/>
    </source>
</evidence>
<protein>
    <recommendedName>
        <fullName evidence="4">Secreted protein</fullName>
    </recommendedName>
</protein>
<dbReference type="EMBL" id="LT882680">
    <property type="protein sequence ID" value="SMY24265.1"/>
    <property type="molecule type" value="Genomic_DNA"/>
</dbReference>
<evidence type="ECO:0008006" key="4">
    <source>
        <dbReference type="Google" id="ProtNLM"/>
    </source>
</evidence>
<dbReference type="Proteomes" id="UP000215453">
    <property type="component" value="Chromosome 5"/>
</dbReference>
<evidence type="ECO:0000313" key="2">
    <source>
        <dbReference type="EMBL" id="SMY24265.1"/>
    </source>
</evidence>
<sequence length="81" mass="8689">MRFFAVTLWLSAVIVPLATADLYDCFNLPVCHCCYPPGSAAGGYIKPHGFCHNKKGRGKQCVPDTAGWDPTRGGCQGPCQS</sequence>